<reference evidence="2" key="2">
    <citation type="submission" date="2025-08" db="UniProtKB">
        <authorList>
            <consortium name="Ensembl"/>
        </authorList>
    </citation>
    <scope>IDENTIFICATION</scope>
</reference>
<evidence type="ECO:0000259" key="1">
    <source>
        <dbReference type="Pfam" id="PF24764"/>
    </source>
</evidence>
<keyword evidence="3" id="KW-1185">Reference proteome</keyword>
<dbReference type="AlphaFoldDB" id="A0A8C6Q4W0"/>
<reference evidence="2" key="1">
    <citation type="submission" date="2014-08" db="EMBL/GenBank/DDBJ databases">
        <authorList>
            <person name="Senf B."/>
            <person name="Petzold A."/>
            <person name="Downie B.R."/>
            <person name="Koch P."/>
            <person name="Platzer M."/>
        </authorList>
    </citation>
    <scope>NUCLEOTIDE SEQUENCE [LARGE SCALE GENOMIC DNA]</scope>
    <source>
        <strain evidence="2">GRZ</strain>
    </source>
</reference>
<protein>
    <recommendedName>
        <fullName evidence="1">Integrase core domain-containing protein</fullName>
    </recommendedName>
</protein>
<dbReference type="Pfam" id="PF24764">
    <property type="entry name" value="rva_4"/>
    <property type="match status" value="1"/>
</dbReference>
<dbReference type="Proteomes" id="UP000694548">
    <property type="component" value="Chromosome sgr11"/>
</dbReference>
<dbReference type="InterPro" id="IPR058913">
    <property type="entry name" value="Integrase_dom_put"/>
</dbReference>
<evidence type="ECO:0000313" key="2">
    <source>
        <dbReference type="Ensembl" id="ENSNFUP00015053657.1"/>
    </source>
</evidence>
<feature type="domain" description="Integrase core" evidence="1">
    <location>
        <begin position="190"/>
        <end position="371"/>
    </location>
</feature>
<proteinExistence type="predicted"/>
<dbReference type="GeneTree" id="ENSGT00940000164996"/>
<dbReference type="PANTHER" id="PTHR46791:SF11">
    <property type="entry name" value="INTEGRASE CATALYTIC DOMAIN-CONTAINING PROTEIN"/>
    <property type="match status" value="1"/>
</dbReference>
<accession>A0A8C6Q4W0</accession>
<organism evidence="2 3">
    <name type="scientific">Nothobranchius furzeri</name>
    <name type="common">Turquoise killifish</name>
    <dbReference type="NCBI Taxonomy" id="105023"/>
    <lineage>
        <taxon>Eukaryota</taxon>
        <taxon>Metazoa</taxon>
        <taxon>Chordata</taxon>
        <taxon>Craniata</taxon>
        <taxon>Vertebrata</taxon>
        <taxon>Euteleostomi</taxon>
        <taxon>Actinopterygii</taxon>
        <taxon>Neopterygii</taxon>
        <taxon>Teleostei</taxon>
        <taxon>Neoteleostei</taxon>
        <taxon>Acanthomorphata</taxon>
        <taxon>Ovalentaria</taxon>
        <taxon>Atherinomorphae</taxon>
        <taxon>Cyprinodontiformes</taxon>
        <taxon>Nothobranchiidae</taxon>
        <taxon>Nothobranchius</taxon>
    </lineage>
</organism>
<name>A0A8C6Q4W0_NOTFU</name>
<dbReference type="PANTHER" id="PTHR46791">
    <property type="entry name" value="EXPRESSED PROTEIN"/>
    <property type="match status" value="1"/>
</dbReference>
<evidence type="ECO:0000313" key="3">
    <source>
        <dbReference type="Proteomes" id="UP000694548"/>
    </source>
</evidence>
<dbReference type="Ensembl" id="ENSNFUT00015055928.1">
    <property type="protein sequence ID" value="ENSNFUP00015053657.1"/>
    <property type="gene ID" value="ENSNFUG00015024935.1"/>
</dbReference>
<sequence length="386" mass="44077">QWIRAQPSVDLDYMECVINQEYILTDAASEILDIPSSIIQGLVQMERLVRAGIEETQHPVLFALAQGERGRPKYEFSVDLLTHLLEMPLPIKYVASLLRVSEATIFKRMCENGISTRTLFSSMTDEELDDKIKTIKVRGPNAGYRLTKGLLQSEGHHVQRERIKDSMHRVDSVGILSRLTRMGCTGRRTYSVKGPLSLVHIDTDHKLIRYNVVIFGGVDGYSRKIMYLNAATVNKSSTALNLFLESVQQCGWPQRYVRGDEGVENVSTARCMFTGRSTGRGSFVSGKKSNDCGDIWMAVTQVYYEVLHTLEQDKLLDICNNIRMFCVHYVFLPRLIDDLQTFTHGWDNHSIRTEQNLTPNQLWVMGHMKTTIDEPENLQQVHNEIY</sequence>
<reference evidence="2" key="3">
    <citation type="submission" date="2025-09" db="UniProtKB">
        <authorList>
            <consortium name="Ensembl"/>
        </authorList>
    </citation>
    <scope>IDENTIFICATION</scope>
</reference>